<evidence type="ECO:0000313" key="11">
    <source>
        <dbReference type="Proteomes" id="UP000283509"/>
    </source>
</evidence>
<dbReference type="PANTHER" id="PTHR13800:SF12">
    <property type="entry name" value="TRANSIENT RECEPTOR POTENTIAL CATION CHANNEL SUBFAMILY M MEMBER-LIKE 2"/>
    <property type="match status" value="1"/>
</dbReference>
<keyword evidence="5" id="KW-0406">Ion transport</keyword>
<dbReference type="Pfam" id="PF25508">
    <property type="entry name" value="TRPM2"/>
    <property type="match status" value="1"/>
</dbReference>
<dbReference type="EMBL" id="QCYY01001924">
    <property type="protein sequence ID" value="ROT74192.1"/>
    <property type="molecule type" value="Genomic_DNA"/>
</dbReference>
<evidence type="ECO:0000256" key="5">
    <source>
        <dbReference type="ARBA" id="ARBA00023065"/>
    </source>
</evidence>
<evidence type="ECO:0000256" key="6">
    <source>
        <dbReference type="ARBA" id="ARBA00023136"/>
    </source>
</evidence>
<dbReference type="Pfam" id="PF18139">
    <property type="entry name" value="LSDAT_euk"/>
    <property type="match status" value="1"/>
</dbReference>
<protein>
    <submittedName>
        <fullName evidence="10">Uncharacterized protein</fullName>
    </submittedName>
</protein>
<keyword evidence="2" id="KW-0813">Transport</keyword>
<evidence type="ECO:0000256" key="4">
    <source>
        <dbReference type="ARBA" id="ARBA00022989"/>
    </source>
</evidence>
<evidence type="ECO:0000259" key="9">
    <source>
        <dbReference type="Pfam" id="PF25508"/>
    </source>
</evidence>
<reference evidence="10 11" key="2">
    <citation type="submission" date="2019-01" db="EMBL/GenBank/DDBJ databases">
        <title>The decoding of complex shrimp genome reveals the adaptation for benthos swimmer, frequently molting mechanism and breeding impact on genome.</title>
        <authorList>
            <person name="Sun Y."/>
            <person name="Gao Y."/>
            <person name="Yu Y."/>
        </authorList>
    </citation>
    <scope>NUCLEOTIDE SEQUENCE [LARGE SCALE GENOMIC DNA]</scope>
    <source>
        <tissue evidence="10">Muscle</tissue>
    </source>
</reference>
<evidence type="ECO:0000256" key="3">
    <source>
        <dbReference type="ARBA" id="ARBA00022692"/>
    </source>
</evidence>
<keyword evidence="3" id="KW-0812">Transmembrane</keyword>
<gene>
    <name evidence="10" type="ORF">C7M84_007309</name>
</gene>
<evidence type="ECO:0000256" key="7">
    <source>
        <dbReference type="ARBA" id="ARBA00023303"/>
    </source>
</evidence>
<dbReference type="InterPro" id="IPR041491">
    <property type="entry name" value="TRPM_SLOG"/>
</dbReference>
<dbReference type="PANTHER" id="PTHR13800">
    <property type="entry name" value="TRANSIENT RECEPTOR POTENTIAL CATION CHANNEL, SUBFAMILY M, MEMBER 6"/>
    <property type="match status" value="1"/>
</dbReference>
<keyword evidence="11" id="KW-1185">Reference proteome</keyword>
<organism evidence="10 11">
    <name type="scientific">Penaeus vannamei</name>
    <name type="common">Whiteleg shrimp</name>
    <name type="synonym">Litopenaeus vannamei</name>
    <dbReference type="NCBI Taxonomy" id="6689"/>
    <lineage>
        <taxon>Eukaryota</taxon>
        <taxon>Metazoa</taxon>
        <taxon>Ecdysozoa</taxon>
        <taxon>Arthropoda</taxon>
        <taxon>Crustacea</taxon>
        <taxon>Multicrustacea</taxon>
        <taxon>Malacostraca</taxon>
        <taxon>Eumalacostraca</taxon>
        <taxon>Eucarida</taxon>
        <taxon>Decapoda</taxon>
        <taxon>Dendrobranchiata</taxon>
        <taxon>Penaeoidea</taxon>
        <taxon>Penaeidae</taxon>
        <taxon>Penaeus</taxon>
    </lineage>
</organism>
<dbReference type="OrthoDB" id="6411402at2759"/>
<keyword evidence="6" id="KW-0472">Membrane</keyword>
<dbReference type="GO" id="GO:0099604">
    <property type="term" value="F:ligand-gated calcium channel activity"/>
    <property type="evidence" value="ECO:0007669"/>
    <property type="project" value="TreeGrafter"/>
</dbReference>
<evidence type="ECO:0000259" key="8">
    <source>
        <dbReference type="Pfam" id="PF18139"/>
    </source>
</evidence>
<reference evidence="10 11" key="1">
    <citation type="submission" date="2018-04" db="EMBL/GenBank/DDBJ databases">
        <authorList>
            <person name="Zhang X."/>
            <person name="Yuan J."/>
            <person name="Li F."/>
            <person name="Xiang J."/>
        </authorList>
    </citation>
    <scope>NUCLEOTIDE SEQUENCE [LARGE SCALE GENOMIC DNA]</scope>
    <source>
        <tissue evidence="10">Muscle</tissue>
    </source>
</reference>
<feature type="domain" description="TRPM SLOG" evidence="8">
    <location>
        <begin position="16"/>
        <end position="299"/>
    </location>
</feature>
<keyword evidence="4" id="KW-1133">Transmembrane helix</keyword>
<accession>A0A3R7PJV1</accession>
<comment type="caution">
    <text evidence="10">The sequence shown here is derived from an EMBL/GenBank/DDBJ whole genome shotgun (WGS) entry which is preliminary data.</text>
</comment>
<sequence>MTLKTSHPLPGFYKVAHYIRLSDETRIWRSPRGDPSVLQLMVGTWKLLEPEHPKLVISFSGDEERFSLEGAKKKTFMAGLIRTVESTDAWLLTDGSDAGISKVVGQTVNEMQTTTKTDGRLMPYIKCIGVASYGSCRNKDSLVNAEEEIESEQKHFYDVTRTSGRQARIALNGDHTHFLLVDDGFHNSLASADSFRSRLEEAIQKTMPEGLDIPVVMLLLDGSLRAIDRCLKALRRRVPVVVVQGSGRAADLLAEAVHNHDDTRSEDAALKEILSKVPIYIDDLDDHKHMECAKKVLECCKTGNKITVYDIDHDSNMDKAILSALLTGTADPEDELQLAFEWDRADVAESSIFPQIDDNADLSGIMKQALREEKTDFVDLLISWGFDISKFLTMEELRGLYNLVCHLMPSLSLHSPHVKGTGNHSLCGIVFSM</sequence>
<dbReference type="AlphaFoldDB" id="A0A3R7PJV1"/>
<evidence type="ECO:0000313" key="10">
    <source>
        <dbReference type="EMBL" id="ROT74192.1"/>
    </source>
</evidence>
<evidence type="ECO:0000256" key="2">
    <source>
        <dbReference type="ARBA" id="ARBA00022448"/>
    </source>
</evidence>
<evidence type="ECO:0000256" key="1">
    <source>
        <dbReference type="ARBA" id="ARBA00004141"/>
    </source>
</evidence>
<dbReference type="InterPro" id="IPR050927">
    <property type="entry name" value="TRPM"/>
</dbReference>
<name>A0A3R7PJV1_PENVA</name>
<comment type="subcellular location">
    <subcellularLocation>
        <location evidence="1">Membrane</location>
        <topology evidence="1">Multi-pass membrane protein</topology>
    </subcellularLocation>
</comment>
<dbReference type="STRING" id="6689.A0A3R7PJV1"/>
<dbReference type="InterPro" id="IPR057366">
    <property type="entry name" value="TRPM-like"/>
</dbReference>
<feature type="domain" description="TRPM-like" evidence="9">
    <location>
        <begin position="359"/>
        <end position="404"/>
    </location>
</feature>
<proteinExistence type="predicted"/>
<dbReference type="Proteomes" id="UP000283509">
    <property type="component" value="Unassembled WGS sequence"/>
</dbReference>
<dbReference type="GO" id="GO:0005886">
    <property type="term" value="C:plasma membrane"/>
    <property type="evidence" value="ECO:0007669"/>
    <property type="project" value="TreeGrafter"/>
</dbReference>
<keyword evidence="7" id="KW-0407">Ion channel</keyword>